<sequence>MSLQHGVSESSKLEVTDNLVQEKDEWGQRSNIPCVKLHLLVPYLNSDQDLPQAMVGTNSNKAFHGLASSERSFLQIHPWKHQRDLDHAKGSHGQTFGFIQQHISFLNFSLMFTAGPIYMVAQTLVT</sequence>
<evidence type="ECO:0000313" key="2">
    <source>
        <dbReference type="Proteomes" id="UP000237105"/>
    </source>
</evidence>
<dbReference type="AlphaFoldDB" id="A0A2P5E2K7"/>
<organism evidence="1 2">
    <name type="scientific">Parasponia andersonii</name>
    <name type="common">Sponia andersonii</name>
    <dbReference type="NCBI Taxonomy" id="3476"/>
    <lineage>
        <taxon>Eukaryota</taxon>
        <taxon>Viridiplantae</taxon>
        <taxon>Streptophyta</taxon>
        <taxon>Embryophyta</taxon>
        <taxon>Tracheophyta</taxon>
        <taxon>Spermatophyta</taxon>
        <taxon>Magnoliopsida</taxon>
        <taxon>eudicotyledons</taxon>
        <taxon>Gunneridae</taxon>
        <taxon>Pentapetalae</taxon>
        <taxon>rosids</taxon>
        <taxon>fabids</taxon>
        <taxon>Rosales</taxon>
        <taxon>Cannabaceae</taxon>
        <taxon>Parasponia</taxon>
    </lineage>
</organism>
<accession>A0A2P5E2K7</accession>
<reference evidence="2" key="1">
    <citation type="submission" date="2016-06" db="EMBL/GenBank/DDBJ databases">
        <title>Parallel loss of symbiosis genes in relatives of nitrogen-fixing non-legume Parasponia.</title>
        <authorList>
            <person name="Van Velzen R."/>
            <person name="Holmer R."/>
            <person name="Bu F."/>
            <person name="Rutten L."/>
            <person name="Van Zeijl A."/>
            <person name="Liu W."/>
            <person name="Santuari L."/>
            <person name="Cao Q."/>
            <person name="Sharma T."/>
            <person name="Shen D."/>
            <person name="Roswanjaya Y."/>
            <person name="Wardhani T."/>
            <person name="Kalhor M.S."/>
            <person name="Jansen J."/>
            <person name="Van den Hoogen J."/>
            <person name="Gungor B."/>
            <person name="Hartog M."/>
            <person name="Hontelez J."/>
            <person name="Verver J."/>
            <person name="Yang W.-C."/>
            <person name="Schijlen E."/>
            <person name="Repin R."/>
            <person name="Schilthuizen M."/>
            <person name="Schranz E."/>
            <person name="Heidstra R."/>
            <person name="Miyata K."/>
            <person name="Fedorova E."/>
            <person name="Kohlen W."/>
            <person name="Bisseling T."/>
            <person name="Smit S."/>
            <person name="Geurts R."/>
        </authorList>
    </citation>
    <scope>NUCLEOTIDE SEQUENCE [LARGE SCALE GENOMIC DNA]</scope>
    <source>
        <strain evidence="2">cv. WU1-14</strain>
    </source>
</reference>
<keyword evidence="2" id="KW-1185">Reference proteome</keyword>
<dbReference type="EMBL" id="JXTB01000003">
    <property type="protein sequence ID" value="PON79747.1"/>
    <property type="molecule type" value="Genomic_DNA"/>
</dbReference>
<protein>
    <submittedName>
        <fullName evidence="1">Uncharacterized protein</fullName>
    </submittedName>
</protein>
<evidence type="ECO:0000313" key="1">
    <source>
        <dbReference type="EMBL" id="PON79747.1"/>
    </source>
</evidence>
<proteinExistence type="predicted"/>
<name>A0A2P5E2K7_PARAD</name>
<gene>
    <name evidence="1" type="ORF">PanWU01x14_009790</name>
</gene>
<dbReference type="Proteomes" id="UP000237105">
    <property type="component" value="Unassembled WGS sequence"/>
</dbReference>
<comment type="caution">
    <text evidence="1">The sequence shown here is derived from an EMBL/GenBank/DDBJ whole genome shotgun (WGS) entry which is preliminary data.</text>
</comment>